<sequence length="117" mass="12711">MYVDESQPSGSGAGWAVDPGQVRAFADAVAEVRRHLDAITREVEDLSTPDYAPMLGTSPTGQELAEKFTDRMGSEKGLRGQLNVAVAHMEEFVLAAEHTAGTYLQTDADNATRHRYT</sequence>
<accession>A0A7W7QEH4</accession>
<evidence type="ECO:0000313" key="1">
    <source>
        <dbReference type="EMBL" id="MBB4912024.1"/>
    </source>
</evidence>
<evidence type="ECO:0000313" key="2">
    <source>
        <dbReference type="Proteomes" id="UP000520767"/>
    </source>
</evidence>
<gene>
    <name evidence="1" type="ORF">FHR82_008295</name>
</gene>
<dbReference type="AlphaFoldDB" id="A0A7W7QEH4"/>
<dbReference type="Proteomes" id="UP000520767">
    <property type="component" value="Unassembled WGS sequence"/>
</dbReference>
<organism evidence="1 2">
    <name type="scientific">Actinophytocola algeriensis</name>
    <dbReference type="NCBI Taxonomy" id="1768010"/>
    <lineage>
        <taxon>Bacteria</taxon>
        <taxon>Bacillati</taxon>
        <taxon>Actinomycetota</taxon>
        <taxon>Actinomycetes</taxon>
        <taxon>Pseudonocardiales</taxon>
        <taxon>Pseudonocardiaceae</taxon>
    </lineage>
</organism>
<evidence type="ECO:0008006" key="3">
    <source>
        <dbReference type="Google" id="ProtNLM"/>
    </source>
</evidence>
<reference evidence="1 2" key="1">
    <citation type="submission" date="2020-08" db="EMBL/GenBank/DDBJ databases">
        <title>Genomic Encyclopedia of Type Strains, Phase III (KMG-III): the genomes of soil and plant-associated and newly described type strains.</title>
        <authorList>
            <person name="Whitman W."/>
        </authorList>
    </citation>
    <scope>NUCLEOTIDE SEQUENCE [LARGE SCALE GENOMIC DNA]</scope>
    <source>
        <strain evidence="1 2">CECT 8960</strain>
    </source>
</reference>
<protein>
    <recommendedName>
        <fullName evidence="3">PE family protein</fullName>
    </recommendedName>
</protein>
<dbReference type="EMBL" id="JACHJQ010000011">
    <property type="protein sequence ID" value="MBB4912024.1"/>
    <property type="molecule type" value="Genomic_DNA"/>
</dbReference>
<comment type="caution">
    <text evidence="1">The sequence shown here is derived from an EMBL/GenBank/DDBJ whole genome shotgun (WGS) entry which is preliminary data.</text>
</comment>
<name>A0A7W7QEH4_9PSEU</name>
<keyword evidence="2" id="KW-1185">Reference proteome</keyword>
<dbReference type="RefSeq" id="WP_184815999.1">
    <property type="nucleotide sequence ID" value="NZ_JACHJQ010000011.1"/>
</dbReference>
<proteinExistence type="predicted"/>